<comment type="caution">
    <text evidence="3">The sequence shown here is derived from an EMBL/GenBank/DDBJ whole genome shotgun (WGS) entry which is preliminary data.</text>
</comment>
<evidence type="ECO:0000259" key="2">
    <source>
        <dbReference type="PROSITE" id="PS50110"/>
    </source>
</evidence>
<proteinExistence type="predicted"/>
<accession>A0A0F9HXZ4</accession>
<dbReference type="SMART" id="SM00448">
    <property type="entry name" value="REC"/>
    <property type="match status" value="1"/>
</dbReference>
<dbReference type="InterPro" id="IPR050595">
    <property type="entry name" value="Bact_response_regulator"/>
</dbReference>
<evidence type="ECO:0000256" key="1">
    <source>
        <dbReference type="ARBA" id="ARBA00022553"/>
    </source>
</evidence>
<dbReference type="CDD" id="cd00156">
    <property type="entry name" value="REC"/>
    <property type="match status" value="1"/>
</dbReference>
<protein>
    <recommendedName>
        <fullName evidence="2">Response regulatory domain-containing protein</fullName>
    </recommendedName>
</protein>
<sequence>MKVLVVDDEQLVRWFLERALKKWGHEVTSAPSGQDALALLDGASFDVLFTDLRMPEGNGAHLIKQVSDMPQKCKKIVVCSAFITSEMARDYDSKGIFTLKKPFKLNELESVLQRCEEDPQI</sequence>
<dbReference type="InterPro" id="IPR001789">
    <property type="entry name" value="Sig_transdc_resp-reg_receiver"/>
</dbReference>
<dbReference type="AlphaFoldDB" id="A0A0F9HXZ4"/>
<evidence type="ECO:0000313" key="3">
    <source>
        <dbReference type="EMBL" id="KKM20306.1"/>
    </source>
</evidence>
<dbReference type="Gene3D" id="3.40.50.2300">
    <property type="match status" value="1"/>
</dbReference>
<reference evidence="3" key="1">
    <citation type="journal article" date="2015" name="Nature">
        <title>Complex archaea that bridge the gap between prokaryotes and eukaryotes.</title>
        <authorList>
            <person name="Spang A."/>
            <person name="Saw J.H."/>
            <person name="Jorgensen S.L."/>
            <person name="Zaremba-Niedzwiedzka K."/>
            <person name="Martijn J."/>
            <person name="Lind A.E."/>
            <person name="van Eijk R."/>
            <person name="Schleper C."/>
            <person name="Guy L."/>
            <person name="Ettema T.J."/>
        </authorList>
    </citation>
    <scope>NUCLEOTIDE SEQUENCE</scope>
</reference>
<dbReference type="PANTHER" id="PTHR44591:SF3">
    <property type="entry name" value="RESPONSE REGULATORY DOMAIN-CONTAINING PROTEIN"/>
    <property type="match status" value="1"/>
</dbReference>
<keyword evidence="1" id="KW-0597">Phosphoprotein</keyword>
<dbReference type="PROSITE" id="PS50110">
    <property type="entry name" value="RESPONSE_REGULATORY"/>
    <property type="match status" value="1"/>
</dbReference>
<gene>
    <name evidence="3" type="ORF">LCGC14_1646780</name>
</gene>
<dbReference type="SUPFAM" id="SSF52172">
    <property type="entry name" value="CheY-like"/>
    <property type="match status" value="1"/>
</dbReference>
<dbReference type="EMBL" id="LAZR01013794">
    <property type="protein sequence ID" value="KKM20306.1"/>
    <property type="molecule type" value="Genomic_DNA"/>
</dbReference>
<dbReference type="Pfam" id="PF00072">
    <property type="entry name" value="Response_reg"/>
    <property type="match status" value="1"/>
</dbReference>
<dbReference type="InterPro" id="IPR011006">
    <property type="entry name" value="CheY-like_superfamily"/>
</dbReference>
<dbReference type="GO" id="GO:0000160">
    <property type="term" value="P:phosphorelay signal transduction system"/>
    <property type="evidence" value="ECO:0007669"/>
    <property type="project" value="InterPro"/>
</dbReference>
<dbReference type="PANTHER" id="PTHR44591">
    <property type="entry name" value="STRESS RESPONSE REGULATOR PROTEIN 1"/>
    <property type="match status" value="1"/>
</dbReference>
<name>A0A0F9HXZ4_9ZZZZ</name>
<feature type="domain" description="Response regulatory" evidence="2">
    <location>
        <begin position="2"/>
        <end position="116"/>
    </location>
</feature>
<organism evidence="3">
    <name type="scientific">marine sediment metagenome</name>
    <dbReference type="NCBI Taxonomy" id="412755"/>
    <lineage>
        <taxon>unclassified sequences</taxon>
        <taxon>metagenomes</taxon>
        <taxon>ecological metagenomes</taxon>
    </lineage>
</organism>